<organism evidence="2 3">
    <name type="scientific">Pseudohalioglobus sediminis</name>
    <dbReference type="NCBI Taxonomy" id="2606449"/>
    <lineage>
        <taxon>Bacteria</taxon>
        <taxon>Pseudomonadati</taxon>
        <taxon>Pseudomonadota</taxon>
        <taxon>Gammaproteobacteria</taxon>
        <taxon>Cellvibrionales</taxon>
        <taxon>Halieaceae</taxon>
        <taxon>Pseudohalioglobus</taxon>
    </lineage>
</organism>
<comment type="caution">
    <text evidence="2">The sequence shown here is derived from an EMBL/GenBank/DDBJ whole genome shotgun (WGS) entry which is preliminary data.</text>
</comment>
<feature type="signal peptide" evidence="1">
    <location>
        <begin position="1"/>
        <end position="20"/>
    </location>
</feature>
<name>A0A5B0X476_9GAMM</name>
<accession>A0A5B0X476</accession>
<evidence type="ECO:0000313" key="3">
    <source>
        <dbReference type="Proteomes" id="UP000323708"/>
    </source>
</evidence>
<gene>
    <name evidence="2" type="ORF">F0M18_06225</name>
</gene>
<keyword evidence="3" id="KW-1185">Reference proteome</keyword>
<dbReference type="RefSeq" id="WP_149610535.1">
    <property type="nucleotide sequence ID" value="NZ_VTUX01000002.1"/>
</dbReference>
<feature type="chain" id="PRO_5022725824" evidence="1">
    <location>
        <begin position="21"/>
        <end position="62"/>
    </location>
</feature>
<keyword evidence="1" id="KW-0732">Signal</keyword>
<proteinExistence type="predicted"/>
<dbReference type="AlphaFoldDB" id="A0A5B0X476"/>
<protein>
    <submittedName>
        <fullName evidence="2">Uncharacterized protein</fullName>
    </submittedName>
</protein>
<reference evidence="2 3" key="1">
    <citation type="submission" date="2019-09" db="EMBL/GenBank/DDBJ databases">
        <authorList>
            <person name="Chen X.-Y."/>
        </authorList>
    </citation>
    <scope>NUCLEOTIDE SEQUENCE [LARGE SCALE GENOMIC DNA]</scope>
    <source>
        <strain evidence="2 3">NY5</strain>
    </source>
</reference>
<dbReference type="EMBL" id="VTUX01000002">
    <property type="protein sequence ID" value="KAA1193428.1"/>
    <property type="molecule type" value="Genomic_DNA"/>
</dbReference>
<dbReference type="Proteomes" id="UP000323708">
    <property type="component" value="Unassembled WGS sequence"/>
</dbReference>
<evidence type="ECO:0000313" key="2">
    <source>
        <dbReference type="EMBL" id="KAA1193428.1"/>
    </source>
</evidence>
<evidence type="ECO:0000256" key="1">
    <source>
        <dbReference type="SAM" id="SignalP"/>
    </source>
</evidence>
<sequence length="62" mass="6764">MKIFSIVVSMSLMLATYASAQESNHITCKSIVEPTNVKVFAGENCPFGWVPIRSESPSDQEG</sequence>